<organism evidence="1 2">
    <name type="scientific">Portunus trituberculatus</name>
    <name type="common">Swimming crab</name>
    <name type="synonym">Neptunus trituberculatus</name>
    <dbReference type="NCBI Taxonomy" id="210409"/>
    <lineage>
        <taxon>Eukaryota</taxon>
        <taxon>Metazoa</taxon>
        <taxon>Ecdysozoa</taxon>
        <taxon>Arthropoda</taxon>
        <taxon>Crustacea</taxon>
        <taxon>Multicrustacea</taxon>
        <taxon>Malacostraca</taxon>
        <taxon>Eumalacostraca</taxon>
        <taxon>Eucarida</taxon>
        <taxon>Decapoda</taxon>
        <taxon>Pleocyemata</taxon>
        <taxon>Brachyura</taxon>
        <taxon>Eubrachyura</taxon>
        <taxon>Portunoidea</taxon>
        <taxon>Portunidae</taxon>
        <taxon>Portuninae</taxon>
        <taxon>Portunus</taxon>
    </lineage>
</organism>
<dbReference type="Proteomes" id="UP000324222">
    <property type="component" value="Unassembled WGS sequence"/>
</dbReference>
<name>A0A5B7GA47_PORTR</name>
<keyword evidence="2" id="KW-1185">Reference proteome</keyword>
<dbReference type="AlphaFoldDB" id="A0A5B7GA47"/>
<dbReference type="EMBL" id="VSRR010012293">
    <property type="protein sequence ID" value="MPC54356.1"/>
    <property type="molecule type" value="Genomic_DNA"/>
</dbReference>
<reference evidence="1 2" key="1">
    <citation type="submission" date="2019-05" db="EMBL/GenBank/DDBJ databases">
        <title>Another draft genome of Portunus trituberculatus and its Hox gene families provides insights of decapod evolution.</title>
        <authorList>
            <person name="Jeong J.-H."/>
            <person name="Song I."/>
            <person name="Kim S."/>
            <person name="Choi T."/>
            <person name="Kim D."/>
            <person name="Ryu S."/>
            <person name="Kim W."/>
        </authorList>
    </citation>
    <scope>NUCLEOTIDE SEQUENCE [LARGE SCALE GENOMIC DNA]</scope>
    <source>
        <tissue evidence="1">Muscle</tissue>
    </source>
</reference>
<gene>
    <name evidence="1" type="ORF">E2C01_048267</name>
</gene>
<comment type="caution">
    <text evidence="1">The sequence shown here is derived from an EMBL/GenBank/DDBJ whole genome shotgun (WGS) entry which is preliminary data.</text>
</comment>
<accession>A0A5B7GA47</accession>
<evidence type="ECO:0000313" key="1">
    <source>
        <dbReference type="EMBL" id="MPC54356.1"/>
    </source>
</evidence>
<protein>
    <submittedName>
        <fullName evidence="1">Uncharacterized protein</fullName>
    </submittedName>
</protein>
<proteinExistence type="predicted"/>
<sequence length="132" mass="14418">MKKKRAQVIQERDLPPLQSDSPVVITVGPTVEEELSVVTAQPAMVAQQVGDLQPPATDQQAADLQQPPLVSPQALARLASLKAAAAKKLQVVLQEYDRSASSLQVFLSQAQVRQDSSRLWWEGGHQQEDKQA</sequence>
<evidence type="ECO:0000313" key="2">
    <source>
        <dbReference type="Proteomes" id="UP000324222"/>
    </source>
</evidence>